<dbReference type="PROSITE" id="PS50263">
    <property type="entry name" value="CN_HYDROLASE"/>
    <property type="match status" value="1"/>
</dbReference>
<sequence>MKVAAAQIFVTTSLATNLEKILQTIQNTTDADAEHVILFPECALTGYDKHAVETQIDQVPAALEHIQQACKASSTAAIVGTAKKNEQRNVVENVAVVIDNEGNYIGCQAKIQLVPTDNFCSVGQTLHTFKLYSIVCSIIICHDSRHPELVRLPVLSGARVIFYQSWETWHDDGPVPTDEDGRHLKPYEAQAVARAVENRVFLVHSNVAGVRDNSEQGSHGSSRIISPQGDILQQAKIWGEETVSCTIDPSSASALYAREAENKNFFLHSWMMEGVNKVTSLN</sequence>
<feature type="domain" description="CN hydrolase" evidence="2">
    <location>
        <begin position="1"/>
        <end position="249"/>
    </location>
</feature>
<dbReference type="InterPro" id="IPR050345">
    <property type="entry name" value="Aliph_Amidase/BUP"/>
</dbReference>
<gene>
    <name evidence="3" type="ORF">TL16_g08808</name>
</gene>
<comment type="caution">
    <text evidence="3">The sequence shown here is derived from an EMBL/GenBank/DDBJ whole genome shotgun (WGS) entry which is preliminary data.</text>
</comment>
<name>A0A9W7B735_9STRA</name>
<dbReference type="PANTHER" id="PTHR43674:SF2">
    <property type="entry name" value="BETA-UREIDOPROPIONASE"/>
    <property type="match status" value="1"/>
</dbReference>
<accession>A0A9W7B735</accession>
<dbReference type="Pfam" id="PF00795">
    <property type="entry name" value="CN_hydrolase"/>
    <property type="match status" value="1"/>
</dbReference>
<reference evidence="4" key="1">
    <citation type="journal article" date="2023" name="Commun. Biol.">
        <title>Genome analysis of Parmales, the sister group of diatoms, reveals the evolutionary specialization of diatoms from phago-mixotrophs to photoautotrophs.</title>
        <authorList>
            <person name="Ban H."/>
            <person name="Sato S."/>
            <person name="Yoshikawa S."/>
            <person name="Yamada K."/>
            <person name="Nakamura Y."/>
            <person name="Ichinomiya M."/>
            <person name="Sato N."/>
            <person name="Blanc-Mathieu R."/>
            <person name="Endo H."/>
            <person name="Kuwata A."/>
            <person name="Ogata H."/>
        </authorList>
    </citation>
    <scope>NUCLEOTIDE SEQUENCE [LARGE SCALE GENOMIC DNA]</scope>
</reference>
<dbReference type="InterPro" id="IPR036526">
    <property type="entry name" value="C-N_Hydrolase_sf"/>
</dbReference>
<keyword evidence="1" id="KW-0378">Hydrolase</keyword>
<evidence type="ECO:0000313" key="3">
    <source>
        <dbReference type="EMBL" id="GMH81054.1"/>
    </source>
</evidence>
<evidence type="ECO:0000313" key="4">
    <source>
        <dbReference type="Proteomes" id="UP001162640"/>
    </source>
</evidence>
<dbReference type="Gene3D" id="3.60.110.10">
    <property type="entry name" value="Carbon-nitrogen hydrolase"/>
    <property type="match status" value="1"/>
</dbReference>
<dbReference type="AlphaFoldDB" id="A0A9W7B735"/>
<dbReference type="PANTHER" id="PTHR43674">
    <property type="entry name" value="NITRILASE C965.09-RELATED"/>
    <property type="match status" value="1"/>
</dbReference>
<dbReference type="Proteomes" id="UP001162640">
    <property type="component" value="Unassembled WGS sequence"/>
</dbReference>
<dbReference type="SUPFAM" id="SSF56317">
    <property type="entry name" value="Carbon-nitrogen hydrolase"/>
    <property type="match status" value="1"/>
</dbReference>
<dbReference type="GO" id="GO:0016811">
    <property type="term" value="F:hydrolase activity, acting on carbon-nitrogen (but not peptide) bonds, in linear amides"/>
    <property type="evidence" value="ECO:0007669"/>
    <property type="project" value="TreeGrafter"/>
</dbReference>
<protein>
    <recommendedName>
        <fullName evidence="2">CN hydrolase domain-containing protein</fullName>
    </recommendedName>
</protein>
<proteinExistence type="predicted"/>
<evidence type="ECO:0000256" key="1">
    <source>
        <dbReference type="ARBA" id="ARBA00022801"/>
    </source>
</evidence>
<organism evidence="3 4">
    <name type="scientific">Triparma laevis f. inornata</name>
    <dbReference type="NCBI Taxonomy" id="1714386"/>
    <lineage>
        <taxon>Eukaryota</taxon>
        <taxon>Sar</taxon>
        <taxon>Stramenopiles</taxon>
        <taxon>Ochrophyta</taxon>
        <taxon>Bolidophyceae</taxon>
        <taxon>Parmales</taxon>
        <taxon>Triparmaceae</taxon>
        <taxon>Triparma</taxon>
    </lineage>
</organism>
<dbReference type="CDD" id="cd07197">
    <property type="entry name" value="nitrilase"/>
    <property type="match status" value="1"/>
</dbReference>
<dbReference type="InterPro" id="IPR003010">
    <property type="entry name" value="C-N_Hydrolase"/>
</dbReference>
<dbReference type="EMBL" id="BLQM01000294">
    <property type="protein sequence ID" value="GMH81054.1"/>
    <property type="molecule type" value="Genomic_DNA"/>
</dbReference>
<evidence type="ECO:0000259" key="2">
    <source>
        <dbReference type="PROSITE" id="PS50263"/>
    </source>
</evidence>